<sequence length="465" mass="50957">MAGAKACPGRPSANNRLRRALGEQPQNPSTAVSRRRIVSGALPRLPERSSEAVHEAQGDGAAFGPSRSIPVIISTPPPPDVPTHTEGGQPRAVAANGHVLGGQKSRTTSYCNPYPATTTSKHAHQEVSADEVVELMRDSLRIKEAAGGLLTRVRSSSSSYHSRSSEPRPASRSPPPSDRRNTLRMSDFSKYSRENDRLSNLQSSSGTDGGSGEAVYDAAQDAAEAVRVWEGGGRPERRVSWNRYELPDSPEVLPSDSASLRGKLETMLGTAGGGGGGGGEEQPLPEVPTYRPSFESITTIQDQYDGAKDQDHGEPDGSPNPTTTPRPALGGIEDVENRRHKRKASAFSLRSLTSNLSKRPRLRFRKKAAGFFQRVVLRGERERQNFRNWRASQRRLKPAKALRGEHEGGYGAFKMAEKRHGDEEWWAEGVEKYRAPAWMDFDEKQQSSCPAKQKGGKAHRRDTYY</sequence>
<reference evidence="1" key="1">
    <citation type="submission" date="2022-10" db="EMBL/GenBank/DDBJ databases">
        <title>Complete Genome of Trichothecium roseum strain YXFP-22015, a Plant Pathogen Isolated from Citrus.</title>
        <authorList>
            <person name="Wang Y."/>
            <person name="Zhu L."/>
        </authorList>
    </citation>
    <scope>NUCLEOTIDE SEQUENCE</scope>
    <source>
        <strain evidence="1">YXFP-22015</strain>
    </source>
</reference>
<dbReference type="Proteomes" id="UP001163324">
    <property type="component" value="Chromosome 8"/>
</dbReference>
<evidence type="ECO:0000313" key="2">
    <source>
        <dbReference type="Proteomes" id="UP001163324"/>
    </source>
</evidence>
<gene>
    <name evidence="1" type="ORF">N3K66_008055</name>
</gene>
<comment type="caution">
    <text evidence="1">The sequence shown here is derived from an EMBL/GenBank/DDBJ whole genome shotgun (WGS) entry which is preliminary data.</text>
</comment>
<accession>A0ACC0USE0</accession>
<organism evidence="1 2">
    <name type="scientific">Trichothecium roseum</name>
    <dbReference type="NCBI Taxonomy" id="47278"/>
    <lineage>
        <taxon>Eukaryota</taxon>
        <taxon>Fungi</taxon>
        <taxon>Dikarya</taxon>
        <taxon>Ascomycota</taxon>
        <taxon>Pezizomycotina</taxon>
        <taxon>Sordariomycetes</taxon>
        <taxon>Hypocreomycetidae</taxon>
        <taxon>Hypocreales</taxon>
        <taxon>Hypocreales incertae sedis</taxon>
        <taxon>Trichothecium</taxon>
    </lineage>
</organism>
<proteinExistence type="predicted"/>
<dbReference type="EMBL" id="CM047947">
    <property type="protein sequence ID" value="KAI9897033.1"/>
    <property type="molecule type" value="Genomic_DNA"/>
</dbReference>
<evidence type="ECO:0000313" key="1">
    <source>
        <dbReference type="EMBL" id="KAI9897033.1"/>
    </source>
</evidence>
<keyword evidence="2" id="KW-1185">Reference proteome</keyword>
<name>A0ACC0USE0_9HYPO</name>
<protein>
    <submittedName>
        <fullName evidence="1">Uncharacterized protein</fullName>
    </submittedName>
</protein>